<feature type="compositionally biased region" description="Basic and acidic residues" evidence="1">
    <location>
        <begin position="119"/>
        <end position="143"/>
    </location>
</feature>
<keyword evidence="2" id="KW-0472">Membrane</keyword>
<gene>
    <name evidence="3" type="ORF">NPIL_120461</name>
</gene>
<accession>A0A8X6NKP5</accession>
<protein>
    <submittedName>
        <fullName evidence="3">Uncharacterized protein</fullName>
    </submittedName>
</protein>
<name>A0A8X6NKP5_NEPPI</name>
<keyword evidence="2" id="KW-0812">Transmembrane</keyword>
<feature type="transmembrane region" description="Helical" evidence="2">
    <location>
        <begin position="27"/>
        <end position="49"/>
    </location>
</feature>
<comment type="caution">
    <text evidence="3">The sequence shown here is derived from an EMBL/GenBank/DDBJ whole genome shotgun (WGS) entry which is preliminary data.</text>
</comment>
<feature type="region of interest" description="Disordered" evidence="1">
    <location>
        <begin position="69"/>
        <end position="162"/>
    </location>
</feature>
<keyword evidence="4" id="KW-1185">Reference proteome</keyword>
<dbReference type="Proteomes" id="UP000887013">
    <property type="component" value="Unassembled WGS sequence"/>
</dbReference>
<reference evidence="3" key="1">
    <citation type="submission" date="2020-08" db="EMBL/GenBank/DDBJ databases">
        <title>Multicomponent nature underlies the extraordinary mechanical properties of spider dragline silk.</title>
        <authorList>
            <person name="Kono N."/>
            <person name="Nakamura H."/>
            <person name="Mori M."/>
            <person name="Yoshida Y."/>
            <person name="Ohtoshi R."/>
            <person name="Malay A.D."/>
            <person name="Moran D.A.P."/>
            <person name="Tomita M."/>
            <person name="Numata K."/>
            <person name="Arakawa K."/>
        </authorList>
    </citation>
    <scope>NUCLEOTIDE SEQUENCE</scope>
</reference>
<evidence type="ECO:0000256" key="2">
    <source>
        <dbReference type="SAM" id="Phobius"/>
    </source>
</evidence>
<dbReference type="AlphaFoldDB" id="A0A8X6NKP5"/>
<dbReference type="OrthoDB" id="10487137at2759"/>
<proteinExistence type="predicted"/>
<sequence length="162" mass="17957">MEAYIDENGELLPSFYTASRWDILKSFVLTVVDCLCYIVTGGFVVWFAFWKSLYIITYNTIFGNALSPKPSSPTFPKETDPVVKDASSQSEVVKPGESSKEDQSSVSSESSDSSADFKQTMDSETDKSENRRNSSETSDRSEPEGESCGTQSCKSPNYQSEQ</sequence>
<feature type="compositionally biased region" description="Polar residues" evidence="1">
    <location>
        <begin position="148"/>
        <end position="162"/>
    </location>
</feature>
<dbReference type="EMBL" id="BMAW01058864">
    <property type="protein sequence ID" value="GFT18459.1"/>
    <property type="molecule type" value="Genomic_DNA"/>
</dbReference>
<keyword evidence="2" id="KW-1133">Transmembrane helix</keyword>
<evidence type="ECO:0000313" key="3">
    <source>
        <dbReference type="EMBL" id="GFT18459.1"/>
    </source>
</evidence>
<organism evidence="3 4">
    <name type="scientific">Nephila pilipes</name>
    <name type="common">Giant wood spider</name>
    <name type="synonym">Nephila maculata</name>
    <dbReference type="NCBI Taxonomy" id="299642"/>
    <lineage>
        <taxon>Eukaryota</taxon>
        <taxon>Metazoa</taxon>
        <taxon>Ecdysozoa</taxon>
        <taxon>Arthropoda</taxon>
        <taxon>Chelicerata</taxon>
        <taxon>Arachnida</taxon>
        <taxon>Araneae</taxon>
        <taxon>Araneomorphae</taxon>
        <taxon>Entelegynae</taxon>
        <taxon>Araneoidea</taxon>
        <taxon>Nephilidae</taxon>
        <taxon>Nephila</taxon>
    </lineage>
</organism>
<feature type="compositionally biased region" description="Low complexity" evidence="1">
    <location>
        <begin position="104"/>
        <end position="116"/>
    </location>
</feature>
<evidence type="ECO:0000256" key="1">
    <source>
        <dbReference type="SAM" id="MobiDB-lite"/>
    </source>
</evidence>
<evidence type="ECO:0000313" key="4">
    <source>
        <dbReference type="Proteomes" id="UP000887013"/>
    </source>
</evidence>